<feature type="compositionally biased region" description="Basic and acidic residues" evidence="1">
    <location>
        <begin position="249"/>
        <end position="265"/>
    </location>
</feature>
<sequence>MRAAARADCRPPSNGYPPPEPMRARRVSMDMSPSPSARAVAIICISRAHSASTVQPYTGSTALPRRWRPFNKNPSGVAPIRTRTTFSKSPSAHSRAHLPSRHHSARARAQRFACISHAQQAHVRAPTTRGRSPQTVHHRPPGSPIPIATPRTRARCSSDLQSSTQQPWLHRHRPRSPPLVPGPTSTRRPRPWHPGIVQRPRHTHDLHGRTSLDHINPPPLHLNLRERTGHAARHAGTAPRWSKSIPRPDCTHPARRESPRSARVDATVRRVMTGEDECR</sequence>
<feature type="region of interest" description="Disordered" evidence="1">
    <location>
        <begin position="66"/>
        <end position="202"/>
    </location>
</feature>
<evidence type="ECO:0000313" key="2">
    <source>
        <dbReference type="EMBL" id="KAJ7321047.1"/>
    </source>
</evidence>
<feature type="compositionally biased region" description="Basic residues" evidence="1">
    <location>
        <begin position="94"/>
        <end position="109"/>
    </location>
</feature>
<gene>
    <name evidence="2" type="ORF">DFH08DRAFT_889851</name>
</gene>
<dbReference type="EMBL" id="JARIHO010000052">
    <property type="protein sequence ID" value="KAJ7321047.1"/>
    <property type="molecule type" value="Genomic_DNA"/>
</dbReference>
<feature type="region of interest" description="Disordered" evidence="1">
    <location>
        <begin position="229"/>
        <end position="265"/>
    </location>
</feature>
<name>A0AAD7EFQ9_9AGAR</name>
<dbReference type="AlphaFoldDB" id="A0AAD7EFQ9"/>
<protein>
    <submittedName>
        <fullName evidence="2">Uncharacterized protein</fullName>
    </submittedName>
</protein>
<keyword evidence="3" id="KW-1185">Reference proteome</keyword>
<evidence type="ECO:0000256" key="1">
    <source>
        <dbReference type="SAM" id="MobiDB-lite"/>
    </source>
</evidence>
<proteinExistence type="predicted"/>
<dbReference type="Proteomes" id="UP001218218">
    <property type="component" value="Unassembled WGS sequence"/>
</dbReference>
<feature type="region of interest" description="Disordered" evidence="1">
    <location>
        <begin position="1"/>
        <end position="31"/>
    </location>
</feature>
<accession>A0AAD7EFQ9</accession>
<comment type="caution">
    <text evidence="2">The sequence shown here is derived from an EMBL/GenBank/DDBJ whole genome shotgun (WGS) entry which is preliminary data.</text>
</comment>
<evidence type="ECO:0000313" key="3">
    <source>
        <dbReference type="Proteomes" id="UP001218218"/>
    </source>
</evidence>
<reference evidence="2" key="1">
    <citation type="submission" date="2023-03" db="EMBL/GenBank/DDBJ databases">
        <title>Massive genome expansion in bonnet fungi (Mycena s.s.) driven by repeated elements and novel gene families across ecological guilds.</title>
        <authorList>
            <consortium name="Lawrence Berkeley National Laboratory"/>
            <person name="Harder C.B."/>
            <person name="Miyauchi S."/>
            <person name="Viragh M."/>
            <person name="Kuo A."/>
            <person name="Thoen E."/>
            <person name="Andreopoulos B."/>
            <person name="Lu D."/>
            <person name="Skrede I."/>
            <person name="Drula E."/>
            <person name="Henrissat B."/>
            <person name="Morin E."/>
            <person name="Kohler A."/>
            <person name="Barry K."/>
            <person name="LaButti K."/>
            <person name="Morin E."/>
            <person name="Salamov A."/>
            <person name="Lipzen A."/>
            <person name="Mereny Z."/>
            <person name="Hegedus B."/>
            <person name="Baldrian P."/>
            <person name="Stursova M."/>
            <person name="Weitz H."/>
            <person name="Taylor A."/>
            <person name="Grigoriev I.V."/>
            <person name="Nagy L.G."/>
            <person name="Martin F."/>
            <person name="Kauserud H."/>
        </authorList>
    </citation>
    <scope>NUCLEOTIDE SEQUENCE</scope>
    <source>
        <strain evidence="2">CBHHK002</strain>
    </source>
</reference>
<feature type="compositionally biased region" description="Polar residues" evidence="1">
    <location>
        <begin position="158"/>
        <end position="167"/>
    </location>
</feature>
<organism evidence="2 3">
    <name type="scientific">Mycena albidolilacea</name>
    <dbReference type="NCBI Taxonomy" id="1033008"/>
    <lineage>
        <taxon>Eukaryota</taxon>
        <taxon>Fungi</taxon>
        <taxon>Dikarya</taxon>
        <taxon>Basidiomycota</taxon>
        <taxon>Agaricomycotina</taxon>
        <taxon>Agaricomycetes</taxon>
        <taxon>Agaricomycetidae</taxon>
        <taxon>Agaricales</taxon>
        <taxon>Marasmiineae</taxon>
        <taxon>Mycenaceae</taxon>
        <taxon>Mycena</taxon>
    </lineage>
</organism>